<organism evidence="2 3">
    <name type="scientific">Chryseobacterium luteum</name>
    <dbReference type="NCBI Taxonomy" id="421531"/>
    <lineage>
        <taxon>Bacteria</taxon>
        <taxon>Pseudomonadati</taxon>
        <taxon>Bacteroidota</taxon>
        <taxon>Flavobacteriia</taxon>
        <taxon>Flavobacteriales</taxon>
        <taxon>Weeksellaceae</taxon>
        <taxon>Chryseobacterium group</taxon>
        <taxon>Chryseobacterium</taxon>
    </lineage>
</organism>
<dbReference type="eggNOG" id="COG3592">
    <property type="taxonomic scope" value="Bacteria"/>
</dbReference>
<keyword evidence="3" id="KW-1185">Reference proteome</keyword>
<reference evidence="2 3" key="1">
    <citation type="submission" date="2014-07" db="EMBL/GenBank/DDBJ databases">
        <title>Genome of Chryseobacterium luteum DSM 18605.</title>
        <authorList>
            <person name="Stropko S.J."/>
            <person name="Pipes S.E."/>
            <person name="Newman J.D."/>
        </authorList>
    </citation>
    <scope>NUCLEOTIDE SEQUENCE [LARGE SCALE GENOMIC DNA]</scope>
    <source>
        <strain evidence="2 3">DSM 18605</strain>
    </source>
</reference>
<evidence type="ECO:0000313" key="2">
    <source>
        <dbReference type="EMBL" id="KFF07947.1"/>
    </source>
</evidence>
<protein>
    <recommendedName>
        <fullName evidence="1">Divergent 4Fe-4S mono-cluster domain-containing protein</fullName>
    </recommendedName>
</protein>
<evidence type="ECO:0000259" key="1">
    <source>
        <dbReference type="Pfam" id="PF06902"/>
    </source>
</evidence>
<comment type="caution">
    <text evidence="2">The sequence shown here is derived from an EMBL/GenBank/DDBJ whole genome shotgun (WGS) entry which is preliminary data.</text>
</comment>
<dbReference type="EMBL" id="JPRO01000004">
    <property type="protein sequence ID" value="KFF07947.1"/>
    <property type="molecule type" value="Genomic_DNA"/>
</dbReference>
<name>A0A085ZU33_9FLAO</name>
<dbReference type="STRING" id="421531.IX38_07215"/>
<feature type="domain" description="Divergent 4Fe-4S mono-cluster" evidence="1">
    <location>
        <begin position="6"/>
        <end position="66"/>
    </location>
</feature>
<dbReference type="RefSeq" id="WP_034703264.1">
    <property type="nucleotide sequence ID" value="NZ_JPRO01000004.1"/>
</dbReference>
<dbReference type="OrthoDB" id="9795032at2"/>
<dbReference type="SUPFAM" id="SSF54862">
    <property type="entry name" value="4Fe-4S ferredoxins"/>
    <property type="match status" value="1"/>
</dbReference>
<dbReference type="AlphaFoldDB" id="A0A085ZU33"/>
<dbReference type="Proteomes" id="UP000028703">
    <property type="component" value="Unassembled WGS sequence"/>
</dbReference>
<dbReference type="InterPro" id="IPR010693">
    <property type="entry name" value="Divergent_4Fe-4S_mono-cluster"/>
</dbReference>
<proteinExistence type="predicted"/>
<evidence type="ECO:0000313" key="3">
    <source>
        <dbReference type="Proteomes" id="UP000028703"/>
    </source>
</evidence>
<accession>A0A085ZU33</accession>
<gene>
    <name evidence="2" type="ORF">IX38_07215</name>
</gene>
<sequence>METHEYPNGSITVIWQPQKCIHSGVCVKLLPKVYNPKDRPWIKAENAAPEELKNQIDQCPSGALSYKFNTKQ</sequence>
<dbReference type="Gene3D" id="3.30.70.20">
    <property type="match status" value="1"/>
</dbReference>
<dbReference type="Pfam" id="PF06902">
    <property type="entry name" value="Fer4_19"/>
    <property type="match status" value="1"/>
</dbReference>